<evidence type="ECO:0000256" key="10">
    <source>
        <dbReference type="ARBA" id="ARBA00023136"/>
    </source>
</evidence>
<dbReference type="PANTHER" id="PTHR43086">
    <property type="entry name" value="VERY-LONG-CHAIN 3-OXOOACYL-COA REDUCTASE"/>
    <property type="match status" value="1"/>
</dbReference>
<dbReference type="Proteomes" id="UP001623330">
    <property type="component" value="Unassembled WGS sequence"/>
</dbReference>
<accession>A0ABR4NYD9</accession>
<evidence type="ECO:0000256" key="13">
    <source>
        <dbReference type="SAM" id="Phobius"/>
    </source>
</evidence>
<dbReference type="SUPFAM" id="SSF51735">
    <property type="entry name" value="NAD(P)-binding Rossmann-fold domains"/>
    <property type="match status" value="1"/>
</dbReference>
<evidence type="ECO:0000256" key="9">
    <source>
        <dbReference type="ARBA" id="ARBA00023098"/>
    </source>
</evidence>
<comment type="similarity">
    <text evidence="12">Belongs to the short-chain dehydrogenases/reductases (SDR) family.</text>
</comment>
<dbReference type="CDD" id="cd05356">
    <property type="entry name" value="17beta-HSD1_like_SDR_c"/>
    <property type="match status" value="1"/>
</dbReference>
<feature type="binding site" evidence="12">
    <location>
        <position position="215"/>
    </location>
    <ligand>
        <name>substrate</name>
    </ligand>
</feature>
<dbReference type="EC" id="1.1.1.330" evidence="12"/>
<keyword evidence="2 12" id="KW-0444">Lipid biosynthesis</keyword>
<evidence type="ECO:0000256" key="5">
    <source>
        <dbReference type="ARBA" id="ARBA00022832"/>
    </source>
</evidence>
<evidence type="ECO:0000313" key="14">
    <source>
        <dbReference type="EMBL" id="KAL3233900.1"/>
    </source>
</evidence>
<dbReference type="EMBL" id="JBEVYD010000004">
    <property type="protein sequence ID" value="KAL3233900.1"/>
    <property type="molecule type" value="Genomic_DNA"/>
</dbReference>
<keyword evidence="7 12" id="KW-1133">Transmembrane helix</keyword>
<evidence type="ECO:0000256" key="7">
    <source>
        <dbReference type="ARBA" id="ARBA00022989"/>
    </source>
</evidence>
<evidence type="ECO:0000256" key="11">
    <source>
        <dbReference type="ARBA" id="ARBA00023160"/>
    </source>
</evidence>
<keyword evidence="5 12" id="KW-0276">Fatty acid metabolism</keyword>
<dbReference type="Gene3D" id="3.40.50.720">
    <property type="entry name" value="NAD(P)-binding Rossmann-like Domain"/>
    <property type="match status" value="1"/>
</dbReference>
<dbReference type="Pfam" id="PF00106">
    <property type="entry name" value="adh_short"/>
    <property type="match status" value="1"/>
</dbReference>
<evidence type="ECO:0000256" key="12">
    <source>
        <dbReference type="HAMAP-Rule" id="MF_03107"/>
    </source>
</evidence>
<evidence type="ECO:0000256" key="6">
    <source>
        <dbReference type="ARBA" id="ARBA00022857"/>
    </source>
</evidence>
<feature type="transmembrane region" description="Helical" evidence="13">
    <location>
        <begin position="20"/>
        <end position="40"/>
    </location>
</feature>
<dbReference type="PANTHER" id="PTHR43086:SF2">
    <property type="entry name" value="HYDROXYSTEROID DEHYDROGENASE-LIKE PROTEIN 1"/>
    <property type="match status" value="1"/>
</dbReference>
<comment type="catalytic activity">
    <reaction evidence="12">
        <text>a very-long-chain (3R)-3-hydroxyacyl-CoA + NADP(+) = a very-long-chain 3-oxoacyl-CoA + NADPH + H(+)</text>
        <dbReference type="Rhea" id="RHEA:48680"/>
        <dbReference type="ChEBI" id="CHEBI:15378"/>
        <dbReference type="ChEBI" id="CHEBI:57783"/>
        <dbReference type="ChEBI" id="CHEBI:58349"/>
        <dbReference type="ChEBI" id="CHEBI:85440"/>
        <dbReference type="ChEBI" id="CHEBI:90725"/>
        <dbReference type="EC" id="1.1.1.330"/>
    </reaction>
</comment>
<dbReference type="InterPro" id="IPR002347">
    <property type="entry name" value="SDR_fam"/>
</dbReference>
<dbReference type="PIRSF" id="PIRSF000126">
    <property type="entry name" value="11-beta-HSD1"/>
    <property type="match status" value="1"/>
</dbReference>
<evidence type="ECO:0000256" key="2">
    <source>
        <dbReference type="ARBA" id="ARBA00022516"/>
    </source>
</evidence>
<name>A0ABR4NYD9_9SACH</name>
<keyword evidence="9 12" id="KW-0443">Lipid metabolism</keyword>
<keyword evidence="10 12" id="KW-0472">Membrane</keyword>
<feature type="active site" description="Proton acceptor" evidence="12">
    <location>
        <position position="228"/>
    </location>
</feature>
<evidence type="ECO:0000256" key="8">
    <source>
        <dbReference type="ARBA" id="ARBA00023002"/>
    </source>
</evidence>
<protein>
    <recommendedName>
        <fullName evidence="12">Very-long-chain 3-oxoacyl-CoA reductase</fullName>
        <ecNumber evidence="12">1.1.1.330</ecNumber>
    </recommendedName>
    <alternativeName>
        <fullName evidence="12">3-ketoacyl-CoA reductase</fullName>
        <shortName evidence="12">3-ketoreductase</shortName>
        <shortName evidence="12">KAR</shortName>
    </alternativeName>
    <alternativeName>
        <fullName evidence="12">Microsomal beta-keto-reductase</fullName>
    </alternativeName>
</protein>
<sequence>MTFVEELEAASKNSTIFNLFLWFVFAYGILKLVPFVLRVASTVLDLFVLPPVNYEKYGCKLGDYAVVTGASDGIGKEFAFQLASRGFNMVLISRTESKLIALKKEIEDKYHNKVEILSIDIAKDSKDNYNKIYTLCKDLPISVLVNNVGQSHSIPVPFLATEEEEMRNIITINNTATLMITQIIAPIITKTVKAHRESGEKKQKGKRGLILTMGSFGGLIPTPLLATYSGSKAFLQNWSSSLAGELSQDNVDVEFILSYLVTSAMSKVRRSSMMIPNPRTFVKATLRNVGRRCGAQERSGTITPYWSHALYHLVIEETLGVYSNLVNEINYKFHKSIRMRAIRKAVREAKQQ</sequence>
<dbReference type="PROSITE" id="PS00061">
    <property type="entry name" value="ADH_SHORT"/>
    <property type="match status" value="1"/>
</dbReference>
<keyword evidence="11 12" id="KW-0275">Fatty acid biosynthesis</keyword>
<keyword evidence="3 12" id="KW-0812">Transmembrane</keyword>
<dbReference type="HAMAP" id="MF_03107">
    <property type="entry name" value="3_ketoreductase"/>
    <property type="match status" value="1"/>
</dbReference>
<dbReference type="InterPro" id="IPR036291">
    <property type="entry name" value="NAD(P)-bd_dom_sf"/>
</dbReference>
<keyword evidence="4 12" id="KW-0256">Endoplasmic reticulum</keyword>
<dbReference type="PRINTS" id="PR00081">
    <property type="entry name" value="GDHRDH"/>
</dbReference>
<keyword evidence="8 12" id="KW-0560">Oxidoreductase</keyword>
<proteinExistence type="inferred from homology"/>
<reference evidence="14 15" key="1">
    <citation type="submission" date="2024-05" db="EMBL/GenBank/DDBJ databases">
        <title>Long read based assembly of the Candida bracarensis genome reveals expanded adhesin content.</title>
        <authorList>
            <person name="Marcet-Houben M."/>
            <person name="Ksiezopolska E."/>
            <person name="Gabaldon T."/>
        </authorList>
    </citation>
    <scope>NUCLEOTIDE SEQUENCE [LARGE SCALE GENOMIC DNA]</scope>
    <source>
        <strain evidence="14 15">CBM6</strain>
    </source>
</reference>
<dbReference type="InterPro" id="IPR020904">
    <property type="entry name" value="Sc_DH/Rdtase_CS"/>
</dbReference>
<evidence type="ECO:0000256" key="4">
    <source>
        <dbReference type="ARBA" id="ARBA00022824"/>
    </source>
</evidence>
<keyword evidence="15" id="KW-1185">Reference proteome</keyword>
<evidence type="ECO:0000256" key="1">
    <source>
        <dbReference type="ARBA" id="ARBA00005194"/>
    </source>
</evidence>
<evidence type="ECO:0000313" key="15">
    <source>
        <dbReference type="Proteomes" id="UP001623330"/>
    </source>
</evidence>
<comment type="function">
    <text evidence="12">Component of the microsomal membrane bound fatty acid elongation system, which produces the 26-carbon very long-chain fatty acids (VLCFA) from palmitate. Catalyzes the reduction of the 3-ketoacyl-CoA intermediate that is formed in each cycle of fatty acid elongation. VLCFAs serve as precursors for ceramide and sphingolipids.</text>
</comment>
<keyword evidence="6 12" id="KW-0521">NADP</keyword>
<comment type="caution">
    <text evidence="14">The sequence shown here is derived from an EMBL/GenBank/DDBJ whole genome shotgun (WGS) entry which is preliminary data.</text>
</comment>
<feature type="transmembrane region" description="Helical" evidence="13">
    <location>
        <begin position="208"/>
        <end position="228"/>
    </location>
</feature>
<comment type="subcellular location">
    <subcellularLocation>
        <location evidence="12">Endoplasmic reticulum membrane</location>
        <topology evidence="12">Single-pass membrane protein</topology>
    </subcellularLocation>
</comment>
<evidence type="ECO:0000256" key="3">
    <source>
        <dbReference type="ARBA" id="ARBA00022692"/>
    </source>
</evidence>
<comment type="pathway">
    <text evidence="1">Lipid metabolism; fatty acid biosynthesis.</text>
</comment>
<organism evidence="14 15">
    <name type="scientific">Nakaseomyces bracarensis</name>
    <dbReference type="NCBI Taxonomy" id="273131"/>
    <lineage>
        <taxon>Eukaryota</taxon>
        <taxon>Fungi</taxon>
        <taxon>Dikarya</taxon>
        <taxon>Ascomycota</taxon>
        <taxon>Saccharomycotina</taxon>
        <taxon>Saccharomycetes</taxon>
        <taxon>Saccharomycetales</taxon>
        <taxon>Saccharomycetaceae</taxon>
        <taxon>Nakaseomyces</taxon>
    </lineage>
</organism>
<dbReference type="InterPro" id="IPR027533">
    <property type="entry name" value="3_ketoreductase_fungal"/>
</dbReference>
<gene>
    <name evidence="14" type="ORF">RNJ44_03940</name>
</gene>